<feature type="transmembrane region" description="Helical" evidence="1">
    <location>
        <begin position="44"/>
        <end position="63"/>
    </location>
</feature>
<protein>
    <submittedName>
        <fullName evidence="2">AzlD domain-containing protein</fullName>
    </submittedName>
</protein>
<evidence type="ECO:0000256" key="1">
    <source>
        <dbReference type="SAM" id="Phobius"/>
    </source>
</evidence>
<organism evidence="2 3">
    <name type="scientific">Pseudomonas vanderleydeniana</name>
    <dbReference type="NCBI Taxonomy" id="2745495"/>
    <lineage>
        <taxon>Bacteria</taxon>
        <taxon>Pseudomonadati</taxon>
        <taxon>Pseudomonadota</taxon>
        <taxon>Gammaproteobacteria</taxon>
        <taxon>Pseudomonadales</taxon>
        <taxon>Pseudomonadaceae</taxon>
        <taxon>Pseudomonas</taxon>
    </lineage>
</organism>
<dbReference type="AlphaFoldDB" id="A0A9E6PR91"/>
<accession>A0A9E6PR91</accession>
<dbReference type="Pfam" id="PF05437">
    <property type="entry name" value="AzlD"/>
    <property type="match status" value="1"/>
</dbReference>
<dbReference type="Proteomes" id="UP000634530">
    <property type="component" value="Chromosome"/>
</dbReference>
<name>A0A9E6PR91_9PSED</name>
<keyword evidence="3" id="KW-1185">Reference proteome</keyword>
<dbReference type="KEGG" id="pvw:HU752_012870"/>
<evidence type="ECO:0000313" key="3">
    <source>
        <dbReference type="Proteomes" id="UP000634530"/>
    </source>
</evidence>
<keyword evidence="1" id="KW-1133">Transmembrane helix</keyword>
<evidence type="ECO:0000313" key="2">
    <source>
        <dbReference type="EMBL" id="QXI30775.1"/>
    </source>
</evidence>
<dbReference type="RefSeq" id="WP_186679820.1">
    <property type="nucleotide sequence ID" value="NZ_CP077093.1"/>
</dbReference>
<keyword evidence="1" id="KW-0472">Membrane</keyword>
<reference evidence="2 3" key="2">
    <citation type="journal article" date="2021" name="Microorganisms">
        <title>The Ever-Expanding Pseudomonas Genus: Description of 43 New Species and Partition of the Pseudomonas putida Group.</title>
        <authorList>
            <person name="Girard L."/>
            <person name="Lood C."/>
            <person name="Hofte M."/>
            <person name="Vandamme P."/>
            <person name="Rokni-Zadeh H."/>
            <person name="van Noort V."/>
            <person name="Lavigne R."/>
            <person name="De Mot R."/>
        </authorList>
    </citation>
    <scope>NUCLEOTIDE SEQUENCE [LARGE SCALE GENOMIC DNA]</scope>
    <source>
        <strain evidence="2 3">RW8P3</strain>
    </source>
</reference>
<gene>
    <name evidence="2" type="ORF">HU752_012870</name>
</gene>
<proteinExistence type="predicted"/>
<reference evidence="2 3" key="1">
    <citation type="journal article" date="2020" name="Microorganisms">
        <title>Reliable Identification of Environmental Pseudomonas Isolates Using the rpoD Gene.</title>
        <authorList>
            <consortium name="The Broad Institute Genome Sequencing Platform"/>
            <person name="Girard L."/>
            <person name="Lood C."/>
            <person name="Rokni-Zadeh H."/>
            <person name="van Noort V."/>
            <person name="Lavigne R."/>
            <person name="De Mot R."/>
        </authorList>
    </citation>
    <scope>NUCLEOTIDE SEQUENCE [LARGE SCALE GENOMIC DNA]</scope>
    <source>
        <strain evidence="2 3">RW8P3</strain>
    </source>
</reference>
<dbReference type="EMBL" id="CP077093">
    <property type="protein sequence ID" value="QXI30775.1"/>
    <property type="molecule type" value="Genomic_DNA"/>
</dbReference>
<feature type="transmembrane region" description="Helical" evidence="1">
    <location>
        <begin position="75"/>
        <end position="104"/>
    </location>
</feature>
<feature type="transmembrane region" description="Helical" evidence="1">
    <location>
        <begin position="6"/>
        <end position="24"/>
    </location>
</feature>
<sequence length="111" mass="11912">MNSDLALWGVFLAVGVGTFALRLCFIEIHGRWRIPSLLSRSLRYVPASVLAALVLPAVVYPAGHGEFVLNNPQMPAAIIAAGVAWFTRSTLLTLGVGMAALWAFKYLVASV</sequence>
<keyword evidence="1" id="KW-0812">Transmembrane</keyword>
<dbReference type="InterPro" id="IPR008407">
    <property type="entry name" value="Brnchd-chn_aa_trnsp_AzlD"/>
</dbReference>